<dbReference type="InterPro" id="IPR058240">
    <property type="entry name" value="rSAM_sf"/>
</dbReference>
<reference evidence="2 3" key="1">
    <citation type="journal article" date="2010" name="DNA Res.">
        <title>Bacterial lifestyle in a deep-sea hydrothermal vent chimney revealed by the genome sequence of the thermophilic bacterium Deferribacter desulfuricans SSM1.</title>
        <authorList>
            <person name="Takaki Y."/>
            <person name="Shimamura S."/>
            <person name="Nakagawa S."/>
            <person name="Fukuhara Y."/>
            <person name="Horikawa H."/>
            <person name="Ankai A."/>
            <person name="Harada T."/>
            <person name="Hosoyama A."/>
            <person name="Oguchi A."/>
            <person name="Fukui S."/>
            <person name="Fujita N."/>
            <person name="Takami H."/>
            <person name="Takai K."/>
        </authorList>
    </citation>
    <scope>NUCLEOTIDE SEQUENCE [LARGE SCALE GENOMIC DNA]</scope>
    <source>
        <strain evidence="3">DSM 14783 / JCM 11476 / NBRC 101012 / SSM1</strain>
    </source>
</reference>
<dbReference type="InterPro" id="IPR007197">
    <property type="entry name" value="rSAM"/>
</dbReference>
<dbReference type="KEGG" id="ddf:DEFDS_1163"/>
<dbReference type="Pfam" id="PF04055">
    <property type="entry name" value="Radical_SAM"/>
    <property type="match status" value="1"/>
</dbReference>
<dbReference type="HOGENOM" id="CLU_011543_1_0_0"/>
<dbReference type="PANTHER" id="PTHR42731:SF1">
    <property type="entry name" value="RADICAL SAM DOMAIN PROTEIN"/>
    <property type="match status" value="1"/>
</dbReference>
<dbReference type="CDD" id="cd01335">
    <property type="entry name" value="Radical_SAM"/>
    <property type="match status" value="1"/>
</dbReference>
<evidence type="ECO:0000313" key="2">
    <source>
        <dbReference type="EMBL" id="BAI80632.1"/>
    </source>
</evidence>
<protein>
    <submittedName>
        <fullName evidence="2">Fe-S oxidoreductases family protein</fullName>
    </submittedName>
</protein>
<dbReference type="Proteomes" id="UP000001520">
    <property type="component" value="Chromosome"/>
</dbReference>
<sequence length="787" mass="91820">MTLFHKNELLLVSKPSRYLGKEINSFNKTDYKVHFCLVFPDVYEVGMSHYGLKLLYENLNSQKDIFCERFFMPWIDAISTFNKDIFISLESKTPLSNFDILGFSLQYELSYTNMLFILNKSEIPIKSAERTDQHPLIIAGGPCTVNPAPVKDYIDVFFIGEMDEKLSEILNSYKNKSFKNRLEKLKFFDSFEFTYVPSLNPDKKIKRFIYNKFSEEGFIKAPLVPNFSVVHDRISLEISRGCTRGCRFCQAGFIYRPSRERDVKSLINNALVQLENSGYFEISFLSLSAADYTKLEELLDKLNSIVYDKNVSVSLPSVRADQIKSFIFRELSKVRKSGFTIAPEAGSQRLRNIINKNLTEEEIIEAVKLAKEGGFNHAKLYFMIGLPFEEISDVIAIADLAYKIKKIVGKRFDISVSVSNFVPKPHTPFQWCGQDNYKNLEYKQNLLKEEFRKRRIKLKLHDIGQSILEACFSRGGDELNKILYDALSENIIFDGWSEFFNFKKWEQIFNKNGLNIYEYASQLFDLEDNLPWDHIDTGISKDFLIKEYRKSSNGLVVNDCKTDKCYNCGVCDFKNIKNIFAKDYEQKSKDIKIDNNKFNKYLITFEKVNDSIFFSALDTSRYFQHIFLKNGVNLKFTQGFNPQPKINYIYPLPLGIKGLNELMIIESDSTVLDLKGYMDEIGFKIKNIEMLENKIFDICVQEFIFDNDSFAFIKNLWDIDKLYYKKVTKKGKEKIVNLKDFLVKMDNNFISVKISPTGSFNFLDFFRFWDYNISKLELLRINIYPIK</sequence>
<dbReference type="AlphaFoldDB" id="D3PDF9"/>
<dbReference type="OrthoDB" id="9806827at2"/>
<evidence type="ECO:0000259" key="1">
    <source>
        <dbReference type="PROSITE" id="PS51918"/>
    </source>
</evidence>
<dbReference type="PANTHER" id="PTHR42731">
    <property type="entry name" value="SLL1084 PROTEIN"/>
    <property type="match status" value="1"/>
</dbReference>
<dbReference type="InterPro" id="IPR023862">
    <property type="entry name" value="CHP03960_rSAM"/>
</dbReference>
<dbReference type="SUPFAM" id="SSF102114">
    <property type="entry name" value="Radical SAM enzymes"/>
    <property type="match status" value="1"/>
</dbReference>
<dbReference type="Pfam" id="PF10105">
    <property type="entry name" value="DUF2344"/>
    <property type="match status" value="1"/>
</dbReference>
<gene>
    <name evidence="2" type="ordered locus">DEFDS_1163</name>
</gene>
<evidence type="ECO:0000313" key="3">
    <source>
        <dbReference type="Proteomes" id="UP000001520"/>
    </source>
</evidence>
<dbReference type="GO" id="GO:0003824">
    <property type="term" value="F:catalytic activity"/>
    <property type="evidence" value="ECO:0007669"/>
    <property type="project" value="InterPro"/>
</dbReference>
<proteinExistence type="predicted"/>
<dbReference type="STRING" id="639282.DEFDS_1163"/>
<dbReference type="NCBIfam" id="TIGR03960">
    <property type="entry name" value="rSAM_fuse_unch"/>
    <property type="match status" value="1"/>
</dbReference>
<keyword evidence="3" id="KW-1185">Reference proteome</keyword>
<dbReference type="RefSeq" id="WP_013007879.1">
    <property type="nucleotide sequence ID" value="NC_013939.1"/>
</dbReference>
<dbReference type="eggNOG" id="COG1032">
    <property type="taxonomic scope" value="Bacteria"/>
</dbReference>
<dbReference type="eggNOG" id="COG5011">
    <property type="taxonomic scope" value="Bacteria"/>
</dbReference>
<dbReference type="EMBL" id="AP011529">
    <property type="protein sequence ID" value="BAI80632.1"/>
    <property type="molecule type" value="Genomic_DNA"/>
</dbReference>
<organism evidence="2 3">
    <name type="scientific">Deferribacter desulfuricans (strain DSM 14783 / JCM 11476 / NBRC 101012 / SSM1)</name>
    <dbReference type="NCBI Taxonomy" id="639282"/>
    <lineage>
        <taxon>Bacteria</taxon>
        <taxon>Pseudomonadati</taxon>
        <taxon>Deferribacterota</taxon>
        <taxon>Deferribacteres</taxon>
        <taxon>Deferribacterales</taxon>
        <taxon>Deferribacteraceae</taxon>
        <taxon>Deferribacter</taxon>
    </lineage>
</organism>
<feature type="domain" description="Radical SAM core" evidence="1">
    <location>
        <begin position="228"/>
        <end position="466"/>
    </location>
</feature>
<dbReference type="SFLD" id="SFLDG01082">
    <property type="entry name" value="B12-binding_domain_containing"/>
    <property type="match status" value="1"/>
</dbReference>
<dbReference type="SMART" id="SM00729">
    <property type="entry name" value="Elp3"/>
    <property type="match status" value="1"/>
</dbReference>
<name>D3PDF9_DEFDS</name>
<dbReference type="PROSITE" id="PS51918">
    <property type="entry name" value="RADICAL_SAM"/>
    <property type="match status" value="1"/>
</dbReference>
<dbReference type="SFLD" id="SFLDS00029">
    <property type="entry name" value="Radical_SAM"/>
    <property type="match status" value="1"/>
</dbReference>
<dbReference type="InterPro" id="IPR018768">
    <property type="entry name" value="DUF2344"/>
</dbReference>
<dbReference type="GO" id="GO:0051536">
    <property type="term" value="F:iron-sulfur cluster binding"/>
    <property type="evidence" value="ECO:0007669"/>
    <property type="project" value="InterPro"/>
</dbReference>
<dbReference type="InterPro" id="IPR023404">
    <property type="entry name" value="rSAM_horseshoe"/>
</dbReference>
<accession>D3PDF9</accession>
<dbReference type="InterPro" id="IPR006638">
    <property type="entry name" value="Elp3/MiaA/NifB-like_rSAM"/>
</dbReference>
<dbReference type="Pfam" id="PF19864">
    <property type="entry name" value="Radical_SAM_N2"/>
    <property type="match status" value="1"/>
</dbReference>
<dbReference type="Gene3D" id="3.80.30.20">
    <property type="entry name" value="tm_1862 like domain"/>
    <property type="match status" value="1"/>
</dbReference>
<dbReference type="InterPro" id="IPR045784">
    <property type="entry name" value="Radical_SAM_N2"/>
</dbReference>